<dbReference type="InterPro" id="IPR029045">
    <property type="entry name" value="ClpP/crotonase-like_dom_sf"/>
</dbReference>
<feature type="region of interest" description="Disordered" evidence="1">
    <location>
        <begin position="227"/>
        <end position="248"/>
    </location>
</feature>
<dbReference type="RefSeq" id="WP_066648416.1">
    <property type="nucleotide sequence ID" value="NZ_VWXL01000077.1"/>
</dbReference>
<dbReference type="SUPFAM" id="SSF52096">
    <property type="entry name" value="ClpP/crotonase"/>
    <property type="match status" value="1"/>
</dbReference>
<protein>
    <submittedName>
        <fullName evidence="2">Translocation-enhancing protein TepA</fullName>
    </submittedName>
</protein>
<comment type="caution">
    <text evidence="2">The sequence shown here is derived from an EMBL/GenBank/DDBJ whole genome shotgun (WGS) entry which is preliminary data.</text>
</comment>
<gene>
    <name evidence="2" type="primary">tepA</name>
    <name evidence="2" type="ORF">CAFE_25800</name>
</gene>
<keyword evidence="3" id="KW-1185">Reference proteome</keyword>
<name>A0A6N8I1E0_9FIRM</name>
<dbReference type="OrthoDB" id="1705851at2"/>
<dbReference type="Proteomes" id="UP000469440">
    <property type="component" value="Unassembled WGS sequence"/>
</dbReference>
<evidence type="ECO:0000256" key="1">
    <source>
        <dbReference type="SAM" id="MobiDB-lite"/>
    </source>
</evidence>
<dbReference type="EMBL" id="VWXL01000077">
    <property type="protein sequence ID" value="MVB11852.1"/>
    <property type="molecule type" value="Genomic_DNA"/>
</dbReference>
<dbReference type="Gene3D" id="3.90.226.10">
    <property type="entry name" value="2-enoyl-CoA Hydratase, Chain A, domain 1"/>
    <property type="match status" value="1"/>
</dbReference>
<sequence length="248" mass="27059">MSEEENKDERTSRSMDHIVDSGSIITGDGKHLIQCMTIIGQIEGHTVLPSQNKTTKYEHVIPQLVAIDEDREIDGLLIMLNTVGGDVEAGLALAELIAGMKKPTVSIVLGGGHSIGVPLAVAAKHSFIVPSATMTLHPVRMNGLTLGVPQTLDYFERMQKRITKFVTGHSKISADRLTELSMNTQELVLDIGSVLEGMDAVREGLIDSLGSLSDAVDCLYEMIDERKKKKEKRKSSEPQKALRGKQSK</sequence>
<reference evidence="2 3" key="1">
    <citation type="submission" date="2019-09" db="EMBL/GenBank/DDBJ databases">
        <title>Genome sequence of Clostridium sp. EA1.</title>
        <authorList>
            <person name="Poehlein A."/>
            <person name="Bengelsdorf F.R."/>
            <person name="Daniel R."/>
        </authorList>
    </citation>
    <scope>NUCLEOTIDE SEQUENCE [LARGE SCALE GENOMIC DNA]</scope>
    <source>
        <strain evidence="2 3">EA1</strain>
    </source>
</reference>
<organism evidence="2 3">
    <name type="scientific">Caproicibacter fermentans</name>
    <dbReference type="NCBI Taxonomy" id="2576756"/>
    <lineage>
        <taxon>Bacteria</taxon>
        <taxon>Bacillati</taxon>
        <taxon>Bacillota</taxon>
        <taxon>Clostridia</taxon>
        <taxon>Eubacteriales</taxon>
        <taxon>Acutalibacteraceae</taxon>
        <taxon>Caproicibacter</taxon>
    </lineage>
</organism>
<dbReference type="Pfam" id="PF00574">
    <property type="entry name" value="CLP_protease"/>
    <property type="match status" value="1"/>
</dbReference>
<accession>A0A6N8I1E0</accession>
<proteinExistence type="predicted"/>
<evidence type="ECO:0000313" key="2">
    <source>
        <dbReference type="EMBL" id="MVB11852.1"/>
    </source>
</evidence>
<evidence type="ECO:0000313" key="3">
    <source>
        <dbReference type="Proteomes" id="UP000469440"/>
    </source>
</evidence>
<dbReference type="AlphaFoldDB" id="A0A6N8I1E0"/>
<dbReference type="InterPro" id="IPR023562">
    <property type="entry name" value="ClpP/TepA"/>
</dbReference>